<evidence type="ECO:0008006" key="13">
    <source>
        <dbReference type="Google" id="ProtNLM"/>
    </source>
</evidence>
<accession>A0A7S1C0B5</accession>
<evidence type="ECO:0000256" key="2">
    <source>
        <dbReference type="ARBA" id="ARBA00008115"/>
    </source>
</evidence>
<dbReference type="FunFam" id="3.40.1280.10:FF:000003">
    <property type="entry name" value="Ribosomal RNA small subunit methyltransferase"/>
    <property type="match status" value="1"/>
</dbReference>
<evidence type="ECO:0000256" key="7">
    <source>
        <dbReference type="ARBA" id="ARBA00022691"/>
    </source>
</evidence>
<evidence type="ECO:0000256" key="8">
    <source>
        <dbReference type="ARBA" id="ARBA00022730"/>
    </source>
</evidence>
<evidence type="ECO:0000256" key="9">
    <source>
        <dbReference type="ARBA" id="ARBA00022884"/>
    </source>
</evidence>
<dbReference type="GO" id="GO:0032040">
    <property type="term" value="C:small-subunit processome"/>
    <property type="evidence" value="ECO:0007669"/>
    <property type="project" value="TreeGrafter"/>
</dbReference>
<dbReference type="InterPro" id="IPR029028">
    <property type="entry name" value="Alpha/beta_knot_MTases"/>
</dbReference>
<gene>
    <name evidence="12" type="ORF">CHYS00102_LOCUS28910</name>
</gene>
<protein>
    <recommendedName>
        <fullName evidence="13">Ribosomal RNA small subunit methyltransferase NEP1</fullName>
    </recommendedName>
</protein>
<dbReference type="CDD" id="cd18088">
    <property type="entry name" value="Nep1-like"/>
    <property type="match status" value="1"/>
</dbReference>
<dbReference type="InterPro" id="IPR005304">
    <property type="entry name" value="Rbsml_bgen_MeTrfase_EMG1/NEP1"/>
</dbReference>
<dbReference type="SUPFAM" id="SSF75217">
    <property type="entry name" value="alpha/beta knot"/>
    <property type="match status" value="1"/>
</dbReference>
<keyword evidence="6" id="KW-0808">Transferase</keyword>
<dbReference type="EMBL" id="HBFR01039535">
    <property type="protein sequence ID" value="CAD8901691.1"/>
    <property type="molecule type" value="Transcribed_RNA"/>
</dbReference>
<keyword evidence="3" id="KW-0690">Ribosome biogenesis</keyword>
<dbReference type="GO" id="GO:0070475">
    <property type="term" value="P:rRNA base methylation"/>
    <property type="evidence" value="ECO:0007669"/>
    <property type="project" value="InterPro"/>
</dbReference>
<keyword evidence="5" id="KW-0489">Methyltransferase</keyword>
<evidence type="ECO:0000256" key="11">
    <source>
        <dbReference type="SAM" id="MobiDB-lite"/>
    </source>
</evidence>
<keyword evidence="10" id="KW-0539">Nucleus</keyword>
<evidence type="ECO:0000256" key="4">
    <source>
        <dbReference type="ARBA" id="ARBA00022552"/>
    </source>
</evidence>
<evidence type="ECO:0000313" key="12">
    <source>
        <dbReference type="EMBL" id="CAD8901691.1"/>
    </source>
</evidence>
<evidence type="ECO:0000256" key="3">
    <source>
        <dbReference type="ARBA" id="ARBA00022517"/>
    </source>
</evidence>
<dbReference type="GO" id="GO:0070037">
    <property type="term" value="F:rRNA (pseudouridine) methyltransferase activity"/>
    <property type="evidence" value="ECO:0007669"/>
    <property type="project" value="InterPro"/>
</dbReference>
<name>A0A7S1C0B5_9STRA</name>
<proteinExistence type="inferred from homology"/>
<feature type="region of interest" description="Disordered" evidence="11">
    <location>
        <begin position="1"/>
        <end position="38"/>
    </location>
</feature>
<reference evidence="12" key="1">
    <citation type="submission" date="2021-01" db="EMBL/GenBank/DDBJ databases">
        <authorList>
            <person name="Corre E."/>
            <person name="Pelletier E."/>
            <person name="Niang G."/>
            <person name="Scheremetjew M."/>
            <person name="Finn R."/>
            <person name="Kale V."/>
            <person name="Holt S."/>
            <person name="Cochrane G."/>
            <person name="Meng A."/>
            <person name="Brown T."/>
            <person name="Cohen L."/>
        </authorList>
    </citation>
    <scope>NUCLEOTIDE SEQUENCE</scope>
    <source>
        <strain evidence="12">308</strain>
    </source>
</reference>
<evidence type="ECO:0000256" key="5">
    <source>
        <dbReference type="ARBA" id="ARBA00022603"/>
    </source>
</evidence>
<evidence type="ECO:0000256" key="1">
    <source>
        <dbReference type="ARBA" id="ARBA00004604"/>
    </source>
</evidence>
<keyword evidence="9" id="KW-0694">RNA-binding</keyword>
<dbReference type="AlphaFoldDB" id="A0A7S1C0B5"/>
<keyword evidence="7" id="KW-0949">S-adenosyl-L-methionine</keyword>
<dbReference type="GO" id="GO:0019843">
    <property type="term" value="F:rRNA binding"/>
    <property type="evidence" value="ECO:0007669"/>
    <property type="project" value="UniProtKB-KW"/>
</dbReference>
<organism evidence="12">
    <name type="scientific">Corethron hystrix</name>
    <dbReference type="NCBI Taxonomy" id="216773"/>
    <lineage>
        <taxon>Eukaryota</taxon>
        <taxon>Sar</taxon>
        <taxon>Stramenopiles</taxon>
        <taxon>Ochrophyta</taxon>
        <taxon>Bacillariophyta</taxon>
        <taxon>Coscinodiscophyceae</taxon>
        <taxon>Corethrophycidae</taxon>
        <taxon>Corethrales</taxon>
        <taxon>Corethraceae</taxon>
        <taxon>Corethron</taxon>
    </lineage>
</organism>
<dbReference type="PANTHER" id="PTHR12636:SF5">
    <property type="entry name" value="RIBOSOMAL RNA SMALL SUBUNIT METHYLTRANSFERASE NEP1"/>
    <property type="match status" value="1"/>
</dbReference>
<dbReference type="Pfam" id="PF03587">
    <property type="entry name" value="EMG1"/>
    <property type="match status" value="1"/>
</dbReference>
<dbReference type="Gene3D" id="3.40.1280.10">
    <property type="match status" value="1"/>
</dbReference>
<comment type="subcellular location">
    <subcellularLocation>
        <location evidence="1">Nucleus</location>
        <location evidence="1">Nucleolus</location>
    </subcellularLocation>
</comment>
<evidence type="ECO:0000256" key="6">
    <source>
        <dbReference type="ARBA" id="ARBA00022679"/>
    </source>
</evidence>
<evidence type="ECO:0000256" key="10">
    <source>
        <dbReference type="ARBA" id="ARBA00023242"/>
    </source>
</evidence>
<dbReference type="InterPro" id="IPR029026">
    <property type="entry name" value="tRNA_m1G_MTases_N"/>
</dbReference>
<dbReference type="PANTHER" id="PTHR12636">
    <property type="entry name" value="NEP1/MRA1"/>
    <property type="match status" value="1"/>
</dbReference>
<comment type="similarity">
    <text evidence="2">Belongs to the class IV-like SAM-binding methyltransferase superfamily. RNA methyltransferase NEP1 family.</text>
</comment>
<keyword evidence="4" id="KW-0698">rRNA processing</keyword>
<sequence>MPDDNRNTTKKRKKTEGSPISGPLEIAPSVDDGKKAKREQASQQKIIVLLDRARLETAKTRKGAFELLNCDDHHDLCKKNKKNPADYRPDICHQELLALMDSPLNKAGRLKVYIRTENNVLIEFNPAIRVPRTFKRFSGLMVQLLHKMKIKASTGDVLLKVVKNPFSQYLPAGVRGYGLSVGGTLYSPAAVARTLVPDVSSNGSSIPSDVCFVIGAMASGSISRGDHEFIEKMIGISEYPLSGAAAINRLLGSIETQWDIV</sequence>
<keyword evidence="8" id="KW-0699">rRNA-binding</keyword>